<feature type="active site" description="Proton acceptor" evidence="8 10">
    <location>
        <position position="324"/>
    </location>
</feature>
<comment type="similarity">
    <text evidence="2 8 9 14">Belongs to the histidinol dehydrogenase family.</text>
</comment>
<feature type="binding site" evidence="8 13">
    <location>
        <position position="256"/>
    </location>
    <ligand>
        <name>Zn(2+)</name>
        <dbReference type="ChEBI" id="CHEBI:29105"/>
    </ligand>
</feature>
<evidence type="ECO:0000313" key="16">
    <source>
        <dbReference type="Proteomes" id="UP000623172"/>
    </source>
</evidence>
<evidence type="ECO:0000256" key="7">
    <source>
        <dbReference type="ARBA" id="ARBA00049489"/>
    </source>
</evidence>
<name>A0A926D3E5_9FIRM</name>
<keyword evidence="8" id="KW-0368">Histidine biosynthesis</keyword>
<dbReference type="Gene3D" id="3.40.50.1980">
    <property type="entry name" value="Nitrogenase molybdenum iron protein domain"/>
    <property type="match status" value="2"/>
</dbReference>
<dbReference type="AlphaFoldDB" id="A0A926D3E5"/>
<evidence type="ECO:0000256" key="6">
    <source>
        <dbReference type="ARBA" id="ARBA00023002"/>
    </source>
</evidence>
<feature type="binding site" evidence="8 11">
    <location>
        <position position="188"/>
    </location>
    <ligand>
        <name>NAD(+)</name>
        <dbReference type="ChEBI" id="CHEBI:57540"/>
    </ligand>
</feature>
<keyword evidence="6 8" id="KW-0560">Oxidoreductase</keyword>
<feature type="binding site" evidence="8 12">
    <location>
        <position position="234"/>
    </location>
    <ligand>
        <name>substrate</name>
    </ligand>
</feature>
<dbReference type="Proteomes" id="UP000623172">
    <property type="component" value="Unassembled WGS sequence"/>
</dbReference>
<dbReference type="NCBIfam" id="TIGR00069">
    <property type="entry name" value="hisD"/>
    <property type="match status" value="1"/>
</dbReference>
<comment type="cofactor">
    <cofactor evidence="8 13">
        <name>Zn(2+)</name>
        <dbReference type="ChEBI" id="CHEBI:29105"/>
    </cofactor>
    <text evidence="8 13">Binds 1 zinc ion per subunit.</text>
</comment>
<dbReference type="RefSeq" id="WP_249314763.1">
    <property type="nucleotide sequence ID" value="NZ_JACRSR010000001.1"/>
</dbReference>
<feature type="binding site" evidence="8 12">
    <location>
        <position position="358"/>
    </location>
    <ligand>
        <name>substrate</name>
    </ligand>
</feature>
<evidence type="ECO:0000256" key="8">
    <source>
        <dbReference type="HAMAP-Rule" id="MF_01024"/>
    </source>
</evidence>
<evidence type="ECO:0000256" key="10">
    <source>
        <dbReference type="PIRSR" id="PIRSR000099-1"/>
    </source>
</evidence>
<keyword evidence="4 8" id="KW-0479">Metal-binding</keyword>
<dbReference type="GO" id="GO:0004399">
    <property type="term" value="F:histidinol dehydrogenase activity"/>
    <property type="evidence" value="ECO:0007669"/>
    <property type="project" value="UniProtKB-UniRule"/>
</dbReference>
<evidence type="ECO:0000256" key="2">
    <source>
        <dbReference type="ARBA" id="ARBA00010178"/>
    </source>
</evidence>
<feature type="binding site" evidence="8 12">
    <location>
        <position position="325"/>
    </location>
    <ligand>
        <name>substrate</name>
    </ligand>
</feature>
<keyword evidence="8" id="KW-0028">Amino-acid biosynthesis</keyword>
<sequence length="430" mass="45916">MRLSIVKGEGLKEAVARLEGRAGTAQEDARQRVLEILTEVREKGDEALLAYTERFDGAKLENLQVSEKEIAEAYAIVGEKAAAILERSAANIRAFHEQQKQASFMNFGEEVKLGQIVRPLASAGIYVPGGRAAYPSSVLMNAIPASVAGVERIVMVTPPGKDGRVTPMTLVAARVAGVKEIYKVGGAQAVAALAYGTKTLPAVDKIVGPGNLYVALAKREVFGQVGIDMIAGPSEILVVADASANPVYVAADLLSQAEHDPLAAAILLTDDEKLAQRILLEVERQTAAAPRREIIERSLEDYGILGVTDSLEAAVDQANAIAPEHLELAVADPFALLGRVRNAGSIFLGHYAPEPLGDYFAGPNHVLPTNGTARFSSPLGVYDFVKRSSVIHYTKEALQKVGQDIMDFAGLEGLFAHGQAVSVRMKEDER</sequence>
<evidence type="ECO:0000256" key="1">
    <source>
        <dbReference type="ARBA" id="ARBA00003850"/>
    </source>
</evidence>
<dbReference type="CDD" id="cd06572">
    <property type="entry name" value="Histidinol_dh"/>
    <property type="match status" value="1"/>
</dbReference>
<comment type="catalytic activity">
    <reaction evidence="7 8">
        <text>L-histidinol + 2 NAD(+) + H2O = L-histidine + 2 NADH + 3 H(+)</text>
        <dbReference type="Rhea" id="RHEA:20641"/>
        <dbReference type="ChEBI" id="CHEBI:15377"/>
        <dbReference type="ChEBI" id="CHEBI:15378"/>
        <dbReference type="ChEBI" id="CHEBI:57540"/>
        <dbReference type="ChEBI" id="CHEBI:57595"/>
        <dbReference type="ChEBI" id="CHEBI:57699"/>
        <dbReference type="ChEBI" id="CHEBI:57945"/>
        <dbReference type="EC" id="1.1.1.23"/>
    </reaction>
</comment>
<evidence type="ECO:0000256" key="11">
    <source>
        <dbReference type="PIRSR" id="PIRSR000099-2"/>
    </source>
</evidence>
<evidence type="ECO:0000313" key="15">
    <source>
        <dbReference type="EMBL" id="MBC8530782.1"/>
    </source>
</evidence>
<comment type="function">
    <text evidence="1 8">Catalyzes the sequential NAD-dependent oxidations of L-histidinol to L-histidinaldehyde and then to L-histidine.</text>
</comment>
<feature type="binding site" evidence="8 13">
    <location>
        <position position="259"/>
    </location>
    <ligand>
        <name>Zn(2+)</name>
        <dbReference type="ChEBI" id="CHEBI:29105"/>
    </ligand>
</feature>
<protein>
    <recommendedName>
        <fullName evidence="3 8">Histidinol dehydrogenase</fullName>
        <shortName evidence="8">HDH</shortName>
        <ecNumber evidence="3 8">1.1.1.23</ecNumber>
    </recommendedName>
</protein>
<reference evidence="15" key="1">
    <citation type="submission" date="2020-08" db="EMBL/GenBank/DDBJ databases">
        <title>Genome public.</title>
        <authorList>
            <person name="Liu C."/>
            <person name="Sun Q."/>
        </authorList>
    </citation>
    <scope>NUCLEOTIDE SEQUENCE</scope>
    <source>
        <strain evidence="15">NSJ-53</strain>
    </source>
</reference>
<gene>
    <name evidence="8 15" type="primary">hisD</name>
    <name evidence="15" type="ORF">H8696_02850</name>
</gene>
<dbReference type="PRINTS" id="PR00083">
    <property type="entry name" value="HOLDHDRGNASE"/>
</dbReference>
<feature type="binding site" evidence="8 13">
    <location>
        <position position="358"/>
    </location>
    <ligand>
        <name>Zn(2+)</name>
        <dbReference type="ChEBI" id="CHEBI:29105"/>
    </ligand>
</feature>
<feature type="active site" description="Proton acceptor" evidence="8 10">
    <location>
        <position position="325"/>
    </location>
</feature>
<evidence type="ECO:0000256" key="13">
    <source>
        <dbReference type="PIRSR" id="PIRSR000099-4"/>
    </source>
</evidence>
<feature type="binding site" evidence="8 12">
    <location>
        <position position="412"/>
    </location>
    <ligand>
        <name>substrate</name>
    </ligand>
</feature>
<dbReference type="Pfam" id="PF00815">
    <property type="entry name" value="Histidinol_dh"/>
    <property type="match status" value="1"/>
</dbReference>
<evidence type="ECO:0000256" key="14">
    <source>
        <dbReference type="RuleBase" id="RU004175"/>
    </source>
</evidence>
<dbReference type="GO" id="GO:0051287">
    <property type="term" value="F:NAD binding"/>
    <property type="evidence" value="ECO:0007669"/>
    <property type="project" value="InterPro"/>
</dbReference>
<dbReference type="PANTHER" id="PTHR21256:SF2">
    <property type="entry name" value="HISTIDINE BIOSYNTHESIS TRIFUNCTIONAL PROTEIN"/>
    <property type="match status" value="1"/>
</dbReference>
<feature type="binding site" evidence="8 12">
    <location>
        <position position="259"/>
    </location>
    <ligand>
        <name>substrate</name>
    </ligand>
</feature>
<evidence type="ECO:0000256" key="3">
    <source>
        <dbReference type="ARBA" id="ARBA00012965"/>
    </source>
</evidence>
<feature type="binding site" evidence="8 11">
    <location>
        <position position="126"/>
    </location>
    <ligand>
        <name>NAD(+)</name>
        <dbReference type="ChEBI" id="CHEBI:57540"/>
    </ligand>
</feature>
<comment type="pathway">
    <text evidence="8">Amino-acid biosynthesis; L-histidine biosynthesis; L-histidine from 5-phospho-alpha-D-ribose 1-diphosphate: step 9/9.</text>
</comment>
<dbReference type="PANTHER" id="PTHR21256">
    <property type="entry name" value="HISTIDINOL DEHYDROGENASE HDH"/>
    <property type="match status" value="1"/>
</dbReference>
<feature type="binding site" evidence="8 11">
    <location>
        <position position="211"/>
    </location>
    <ligand>
        <name>NAD(+)</name>
        <dbReference type="ChEBI" id="CHEBI:57540"/>
    </ligand>
</feature>
<dbReference type="FunFam" id="3.40.50.1980:FF:000026">
    <property type="entry name" value="Histidinol dehydrogenase"/>
    <property type="match status" value="1"/>
</dbReference>
<accession>A0A926D3E5</accession>
<feature type="binding site" evidence="8 12">
    <location>
        <position position="256"/>
    </location>
    <ligand>
        <name>substrate</name>
    </ligand>
</feature>
<dbReference type="Gene3D" id="1.20.5.1300">
    <property type="match status" value="1"/>
</dbReference>
<dbReference type="GO" id="GO:0005829">
    <property type="term" value="C:cytosol"/>
    <property type="evidence" value="ECO:0007669"/>
    <property type="project" value="TreeGrafter"/>
</dbReference>
<evidence type="ECO:0000256" key="5">
    <source>
        <dbReference type="ARBA" id="ARBA00022833"/>
    </source>
</evidence>
<dbReference type="PIRSF" id="PIRSF000099">
    <property type="entry name" value="Histidinol_dh"/>
    <property type="match status" value="1"/>
</dbReference>
<feature type="binding site" evidence="8 12">
    <location>
        <position position="417"/>
    </location>
    <ligand>
        <name>substrate</name>
    </ligand>
</feature>
<evidence type="ECO:0000256" key="4">
    <source>
        <dbReference type="ARBA" id="ARBA00022723"/>
    </source>
</evidence>
<dbReference type="GO" id="GO:0000105">
    <property type="term" value="P:L-histidine biosynthetic process"/>
    <property type="evidence" value="ECO:0007669"/>
    <property type="project" value="UniProtKB-UniRule"/>
</dbReference>
<keyword evidence="8 11" id="KW-0520">NAD</keyword>
<dbReference type="InterPro" id="IPR022695">
    <property type="entry name" value="Histidinol_DH_monofunct"/>
</dbReference>
<dbReference type="PROSITE" id="PS00611">
    <property type="entry name" value="HISOL_DEHYDROGENASE"/>
    <property type="match status" value="1"/>
</dbReference>
<comment type="caution">
    <text evidence="15">The sequence shown here is derived from an EMBL/GenBank/DDBJ whole genome shotgun (WGS) entry which is preliminary data.</text>
</comment>
<dbReference type="EMBL" id="JACRSR010000001">
    <property type="protein sequence ID" value="MBC8530782.1"/>
    <property type="molecule type" value="Genomic_DNA"/>
</dbReference>
<proteinExistence type="inferred from homology"/>
<feature type="binding site" evidence="8 13">
    <location>
        <position position="417"/>
    </location>
    <ligand>
        <name>Zn(2+)</name>
        <dbReference type="ChEBI" id="CHEBI:29105"/>
    </ligand>
</feature>
<dbReference type="GO" id="GO:0008270">
    <property type="term" value="F:zinc ion binding"/>
    <property type="evidence" value="ECO:0007669"/>
    <property type="project" value="UniProtKB-UniRule"/>
</dbReference>
<dbReference type="SUPFAM" id="SSF53720">
    <property type="entry name" value="ALDH-like"/>
    <property type="match status" value="1"/>
</dbReference>
<dbReference type="InterPro" id="IPR012131">
    <property type="entry name" value="Hstdl_DH"/>
</dbReference>
<dbReference type="EC" id="1.1.1.23" evidence="3 8"/>
<keyword evidence="16" id="KW-1185">Reference proteome</keyword>
<organism evidence="15 16">
    <name type="scientific">Gehongia tenuis</name>
    <dbReference type="NCBI Taxonomy" id="2763655"/>
    <lineage>
        <taxon>Bacteria</taxon>
        <taxon>Bacillati</taxon>
        <taxon>Bacillota</taxon>
        <taxon>Clostridia</taxon>
        <taxon>Christensenellales</taxon>
        <taxon>Christensenellaceae</taxon>
        <taxon>Gehongia</taxon>
    </lineage>
</organism>
<evidence type="ECO:0000256" key="12">
    <source>
        <dbReference type="PIRSR" id="PIRSR000099-3"/>
    </source>
</evidence>
<dbReference type="FunFam" id="3.40.50.1980:FF:000001">
    <property type="entry name" value="Histidinol dehydrogenase"/>
    <property type="match status" value="1"/>
</dbReference>
<dbReference type="InterPro" id="IPR001692">
    <property type="entry name" value="Histidinol_DH_CS"/>
</dbReference>
<dbReference type="HAMAP" id="MF_01024">
    <property type="entry name" value="HisD"/>
    <property type="match status" value="1"/>
</dbReference>
<evidence type="ECO:0000256" key="9">
    <source>
        <dbReference type="PIRNR" id="PIRNR000099"/>
    </source>
</evidence>
<keyword evidence="5 8" id="KW-0862">Zinc</keyword>
<dbReference type="InterPro" id="IPR016161">
    <property type="entry name" value="Ald_DH/histidinol_DH"/>
</dbReference>